<keyword evidence="2" id="KW-1185">Reference proteome</keyword>
<evidence type="ECO:0000313" key="2">
    <source>
        <dbReference type="Proteomes" id="UP000242457"/>
    </source>
</evidence>
<dbReference type="EMBL" id="KZ288192">
    <property type="protein sequence ID" value="PBC34394.1"/>
    <property type="molecule type" value="Genomic_DNA"/>
</dbReference>
<name>A0A2A3ESA6_APICC</name>
<evidence type="ECO:0000313" key="1">
    <source>
        <dbReference type="EMBL" id="PBC34394.1"/>
    </source>
</evidence>
<dbReference type="AlphaFoldDB" id="A0A2A3ESA6"/>
<dbReference type="STRING" id="94128.A0A2A3ESA6"/>
<dbReference type="OrthoDB" id="6352355at2759"/>
<organism evidence="1 2">
    <name type="scientific">Apis cerana cerana</name>
    <name type="common">Oriental honeybee</name>
    <dbReference type="NCBI Taxonomy" id="94128"/>
    <lineage>
        <taxon>Eukaryota</taxon>
        <taxon>Metazoa</taxon>
        <taxon>Ecdysozoa</taxon>
        <taxon>Arthropoda</taxon>
        <taxon>Hexapoda</taxon>
        <taxon>Insecta</taxon>
        <taxon>Pterygota</taxon>
        <taxon>Neoptera</taxon>
        <taxon>Endopterygota</taxon>
        <taxon>Hymenoptera</taxon>
        <taxon>Apocrita</taxon>
        <taxon>Aculeata</taxon>
        <taxon>Apoidea</taxon>
        <taxon>Anthophila</taxon>
        <taxon>Apidae</taxon>
        <taxon>Apis</taxon>
    </lineage>
</organism>
<protein>
    <submittedName>
        <fullName evidence="1">LIM domain only protein</fullName>
    </submittedName>
</protein>
<gene>
    <name evidence="1" type="ORF">APICC_08171</name>
</gene>
<sequence length="138" mass="15352">MPRGQSMDGLLFEGTGWIRTPKGEMAHSDALIRRAPFCVGDKFFLCENKILCESDYEERLVFANMAVHPPSTATLAQIKRQVFHLQPQIMSPNPQRQVNGETTHNHNGYAPASSSAHNILNSMNNLNGINAQAPYDTK</sequence>
<dbReference type="Proteomes" id="UP000242457">
    <property type="component" value="Unassembled WGS sequence"/>
</dbReference>
<reference evidence="1 2" key="1">
    <citation type="submission" date="2014-07" db="EMBL/GenBank/DDBJ databases">
        <title>Genomic and transcriptomic analysis on Apis cerana provide comprehensive insights into honey bee biology.</title>
        <authorList>
            <person name="Diao Q."/>
            <person name="Sun L."/>
            <person name="Zheng H."/>
            <person name="Zheng H."/>
            <person name="Xu S."/>
            <person name="Wang S."/>
            <person name="Zeng Z."/>
            <person name="Hu F."/>
            <person name="Su S."/>
            <person name="Wu J."/>
        </authorList>
    </citation>
    <scope>NUCLEOTIDE SEQUENCE [LARGE SCALE GENOMIC DNA]</scope>
    <source>
        <tissue evidence="1">Pupae without intestine</tissue>
    </source>
</reference>
<accession>A0A2A3ESA6</accession>
<proteinExistence type="predicted"/>